<comment type="caution">
    <text evidence="2">The sequence shown here is derived from an EMBL/GenBank/DDBJ whole genome shotgun (WGS) entry which is preliminary data.</text>
</comment>
<feature type="coiled-coil region" evidence="1">
    <location>
        <begin position="112"/>
        <end position="162"/>
    </location>
</feature>
<dbReference type="EMBL" id="LBUU01000001">
    <property type="protein sequence ID" value="KKQ71100.1"/>
    <property type="molecule type" value="Genomic_DNA"/>
</dbReference>
<reference evidence="2 3" key="1">
    <citation type="journal article" date="2015" name="Nature">
        <title>rRNA introns, odd ribosomes, and small enigmatic genomes across a large radiation of phyla.</title>
        <authorList>
            <person name="Brown C.T."/>
            <person name="Hug L.A."/>
            <person name="Thomas B.C."/>
            <person name="Sharon I."/>
            <person name="Castelle C.J."/>
            <person name="Singh A."/>
            <person name="Wilkins M.J."/>
            <person name="Williams K.H."/>
            <person name="Banfield J.F."/>
        </authorList>
    </citation>
    <scope>NUCLEOTIDE SEQUENCE [LARGE SCALE GENOMIC DNA]</scope>
</reference>
<evidence type="ECO:0000313" key="2">
    <source>
        <dbReference type="EMBL" id="KKQ71100.1"/>
    </source>
</evidence>
<name>A0A0G0K6M6_9BACT</name>
<evidence type="ECO:0000313" key="3">
    <source>
        <dbReference type="Proteomes" id="UP000034022"/>
    </source>
</evidence>
<dbReference type="Proteomes" id="UP000034022">
    <property type="component" value="Unassembled WGS sequence"/>
</dbReference>
<gene>
    <name evidence="2" type="ORF">US91_C0001G0027</name>
</gene>
<keyword evidence="1" id="KW-0175">Coiled coil</keyword>
<proteinExistence type="predicted"/>
<feature type="coiled-coil region" evidence="1">
    <location>
        <begin position="212"/>
        <end position="239"/>
    </location>
</feature>
<protein>
    <submittedName>
        <fullName evidence="2">Uncharacterized protein</fullName>
    </submittedName>
</protein>
<sequence>MVENGSPMQTKLAELKAETEERIKSVQNAAVGQGIDVESQYETYKQRLDEKTADIEDPVEKDRIRKVILAATIQSVQKDQETGVQDIAGAVFGLRALVEQLGIGFKLLETYTEEEQAIIDLAKEELTEAKQKWFASRRAAAEKIAEQNIREAQTKAEEMRRERLYTSDMRDSLQDLQYMAEQMIEILENRVEIIESRYQASDLKRRDSLDKKEKAAKEMSEIDQEIIKTEAQLSEEEQLQTTLDADSEAYAIQDTKVKNLRVKVEDLRGQYNVVHAIFNAEEYFAEEHLAEVITATKLRDGDRMWIASLRSDTLNRVITFQNRLDFAKAMSDIEYTKQLDKVGTAVDQDNMEFAAKVAIASDKARLEKLQSHPERMKKAAEVLDALAEHIANDRFQLAELHKQFMDKYGIDPLDSSFFSYEKTK</sequence>
<evidence type="ECO:0000256" key="1">
    <source>
        <dbReference type="SAM" id="Coils"/>
    </source>
</evidence>
<accession>A0A0G0K6M6</accession>
<dbReference type="AlphaFoldDB" id="A0A0G0K6M6"/>
<organism evidence="2 3">
    <name type="scientific">Candidatus Falkowbacteria bacterium GW2011_GWE1_38_31</name>
    <dbReference type="NCBI Taxonomy" id="1618638"/>
    <lineage>
        <taxon>Bacteria</taxon>
        <taxon>Candidatus Falkowiibacteriota</taxon>
    </lineage>
</organism>